<keyword evidence="4" id="KW-0472">Membrane</keyword>
<comment type="subcellular location">
    <subcellularLocation>
        <location evidence="1">Cell outer membrane</location>
    </subcellularLocation>
</comment>
<evidence type="ECO:0000259" key="7">
    <source>
        <dbReference type="Pfam" id="PF07980"/>
    </source>
</evidence>
<keyword evidence="10" id="KW-1185">Reference proteome</keyword>
<dbReference type="EMBL" id="JAGTXB010000007">
    <property type="protein sequence ID" value="MBS0028940.1"/>
    <property type="molecule type" value="Genomic_DNA"/>
</dbReference>
<accession>A0ABS5J171</accession>
<dbReference type="InterPro" id="IPR011990">
    <property type="entry name" value="TPR-like_helical_dom_sf"/>
</dbReference>
<keyword evidence="3 6" id="KW-0732">Signal</keyword>
<dbReference type="RefSeq" id="WP_211974040.1">
    <property type="nucleotide sequence ID" value="NZ_CBFHAM010000042.1"/>
</dbReference>
<reference evidence="9 10" key="1">
    <citation type="submission" date="2021-04" db="EMBL/GenBank/DDBJ databases">
        <title>Chitinophaga sp. nov., isolated from the rhizosphere soil.</title>
        <authorList>
            <person name="He S."/>
        </authorList>
    </citation>
    <scope>NUCLEOTIDE SEQUENCE [LARGE SCALE GENOMIC DNA]</scope>
    <source>
        <strain evidence="9 10">2R12</strain>
    </source>
</reference>
<evidence type="ECO:0000256" key="2">
    <source>
        <dbReference type="ARBA" id="ARBA00006275"/>
    </source>
</evidence>
<dbReference type="Proteomes" id="UP000676386">
    <property type="component" value="Unassembled WGS sequence"/>
</dbReference>
<evidence type="ECO:0000256" key="4">
    <source>
        <dbReference type="ARBA" id="ARBA00023136"/>
    </source>
</evidence>
<evidence type="ECO:0000259" key="8">
    <source>
        <dbReference type="Pfam" id="PF14322"/>
    </source>
</evidence>
<sequence>MKNNISKLFLALLLVFQSAGCHYLEADEYLHEVNNLNNIWTQRVDIRKAWAACYGNIPNYTDMVYSWPFNTNYDEGHGGLDNYPNLIFAQGKFNADDPLFSFWANYYKAIRTCNLFLENYHKANDKLLAPGEVEGYAADARFLRAFYYAQMLELYGPFPIVNKTIDYSNTEQLPTNRNTEDECVNFLVSELDSCINLLPAKEKVLTSELGRPSREAAMAIKARVLLWDASPLVNGNPDYSNFKDPKGKSYFSVAADQQKWKKAADAAKAVIDQGKFELFTVPANSGYTTVPLGNFPGNNVAWPNGPAGIDPYRSFKGLFSGGKAYWNKEAIWIVNLPGQTYNLSILGFPRNYNNGEGAVNTARVCATQKLVDAFFMNNGAVIEAEDRKLYNDAGIAEGGDAFYIKGTGKDPVTPIITGFNLSNTNAKVPNRCLNREARFYATIGFIGRGYEQNNGTYYYADYKANALDGFLQSDRPSTRSGYPIVKWVADDDQKAGGSYDKPYHVVRLAEIYLSYAEALNEFTPGDADVLKYLNLVRFRAGLPGYEPASKEITRERIKRERYVELAFEGKRYFDSRRWKDAGKTTRDTWGNSLGMGGLVYGCNYMAADGSFYDRAVIDGYVFRPKNYFLPIPFQEVANYWGTLSQNPGW</sequence>
<evidence type="ECO:0000256" key="5">
    <source>
        <dbReference type="ARBA" id="ARBA00023237"/>
    </source>
</evidence>
<feature type="domain" description="RagB/SusD" evidence="7">
    <location>
        <begin position="329"/>
        <end position="649"/>
    </location>
</feature>
<keyword evidence="5" id="KW-0998">Cell outer membrane</keyword>
<evidence type="ECO:0000256" key="3">
    <source>
        <dbReference type="ARBA" id="ARBA00022729"/>
    </source>
</evidence>
<comment type="caution">
    <text evidence="9">The sequence shown here is derived from an EMBL/GenBank/DDBJ whole genome shotgun (WGS) entry which is preliminary data.</text>
</comment>
<feature type="chain" id="PRO_5045246022" evidence="6">
    <location>
        <begin position="27"/>
        <end position="649"/>
    </location>
</feature>
<evidence type="ECO:0000256" key="6">
    <source>
        <dbReference type="SAM" id="SignalP"/>
    </source>
</evidence>
<dbReference type="Gene3D" id="1.25.40.390">
    <property type="match status" value="1"/>
</dbReference>
<dbReference type="InterPro" id="IPR033985">
    <property type="entry name" value="SusD-like_N"/>
</dbReference>
<organism evidence="9 10">
    <name type="scientific">Chitinophaga hostae</name>
    <dbReference type="NCBI Taxonomy" id="2831022"/>
    <lineage>
        <taxon>Bacteria</taxon>
        <taxon>Pseudomonadati</taxon>
        <taxon>Bacteroidota</taxon>
        <taxon>Chitinophagia</taxon>
        <taxon>Chitinophagales</taxon>
        <taxon>Chitinophagaceae</taxon>
        <taxon>Chitinophaga</taxon>
    </lineage>
</organism>
<gene>
    <name evidence="9" type="ORF">KE626_16590</name>
</gene>
<feature type="signal peptide" evidence="6">
    <location>
        <begin position="1"/>
        <end position="26"/>
    </location>
</feature>
<protein>
    <submittedName>
        <fullName evidence="9">RagB/SusD family nutrient uptake outer membrane protein</fullName>
    </submittedName>
</protein>
<evidence type="ECO:0000313" key="10">
    <source>
        <dbReference type="Proteomes" id="UP000676386"/>
    </source>
</evidence>
<dbReference type="InterPro" id="IPR012944">
    <property type="entry name" value="SusD_RagB_dom"/>
</dbReference>
<feature type="domain" description="SusD-like N-terminal" evidence="8">
    <location>
        <begin position="84"/>
        <end position="226"/>
    </location>
</feature>
<dbReference type="SUPFAM" id="SSF48452">
    <property type="entry name" value="TPR-like"/>
    <property type="match status" value="1"/>
</dbReference>
<dbReference type="Pfam" id="PF14322">
    <property type="entry name" value="SusD-like_3"/>
    <property type="match status" value="1"/>
</dbReference>
<evidence type="ECO:0000256" key="1">
    <source>
        <dbReference type="ARBA" id="ARBA00004442"/>
    </source>
</evidence>
<comment type="similarity">
    <text evidence="2">Belongs to the SusD family.</text>
</comment>
<name>A0ABS5J171_9BACT</name>
<dbReference type="Pfam" id="PF07980">
    <property type="entry name" value="SusD_RagB"/>
    <property type="match status" value="1"/>
</dbReference>
<proteinExistence type="inferred from homology"/>
<evidence type="ECO:0000313" key="9">
    <source>
        <dbReference type="EMBL" id="MBS0028940.1"/>
    </source>
</evidence>